<dbReference type="EMBL" id="JRHH01000004">
    <property type="protein sequence ID" value="KGD67817.1"/>
    <property type="molecule type" value="Genomic_DNA"/>
</dbReference>
<evidence type="ECO:0000256" key="1">
    <source>
        <dbReference type="SAM" id="Phobius"/>
    </source>
</evidence>
<accession>A0A095STA1</accession>
<reference evidence="3 4" key="1">
    <citation type="submission" date="2014-09" db="EMBL/GenBank/DDBJ databases">
        <title>Whole Genome Shotgun of Flavobacterium aquatile LMG 4008.</title>
        <authorList>
            <person name="Gale A.N."/>
            <person name="Pipes S.E."/>
            <person name="Newman J.D."/>
        </authorList>
    </citation>
    <scope>NUCLEOTIDE SEQUENCE [LARGE SCALE GENOMIC DNA]</scope>
    <source>
        <strain evidence="3 4">LMG 4008</strain>
    </source>
</reference>
<dbReference type="Proteomes" id="UP000029554">
    <property type="component" value="Unassembled WGS sequence"/>
</dbReference>
<feature type="transmembrane region" description="Helical" evidence="1">
    <location>
        <begin position="173"/>
        <end position="192"/>
    </location>
</feature>
<dbReference type="InterPro" id="IPR024478">
    <property type="entry name" value="HlyB_4HB_MCP"/>
</dbReference>
<name>A0A095STA1_9FLAO</name>
<dbReference type="Pfam" id="PF12729">
    <property type="entry name" value="4HB_MCP_1"/>
    <property type="match status" value="1"/>
</dbReference>
<protein>
    <recommendedName>
        <fullName evidence="2">Chemotaxis methyl-accepting receptor HlyB-like 4HB MCP domain-containing protein</fullName>
    </recommendedName>
</protein>
<dbReference type="eggNOG" id="ENOG5032RV0">
    <property type="taxonomic scope" value="Bacteria"/>
</dbReference>
<gene>
    <name evidence="3" type="ORF">LG45_11915</name>
</gene>
<comment type="caution">
    <text evidence="3">The sequence shown here is derived from an EMBL/GenBank/DDBJ whole genome shotgun (WGS) entry which is preliminary data.</text>
</comment>
<dbReference type="STRING" id="1453498.LG45_11915"/>
<evidence type="ECO:0000313" key="4">
    <source>
        <dbReference type="Proteomes" id="UP000029554"/>
    </source>
</evidence>
<proteinExistence type="predicted"/>
<evidence type="ECO:0000259" key="2">
    <source>
        <dbReference type="Pfam" id="PF12729"/>
    </source>
</evidence>
<keyword evidence="4" id="KW-1185">Reference proteome</keyword>
<feature type="domain" description="Chemotaxis methyl-accepting receptor HlyB-like 4HB MCP" evidence="2">
    <location>
        <begin position="7"/>
        <end position="121"/>
    </location>
</feature>
<dbReference type="AlphaFoldDB" id="A0A095STA1"/>
<dbReference type="OrthoDB" id="710786at2"/>
<evidence type="ECO:0000313" key="3">
    <source>
        <dbReference type="EMBL" id="KGD67817.1"/>
    </source>
</evidence>
<keyword evidence="1" id="KW-1133">Transmembrane helix</keyword>
<organism evidence="3 4">
    <name type="scientific">Flavobacterium aquatile LMG 4008 = ATCC 11947</name>
    <dbReference type="NCBI Taxonomy" id="1453498"/>
    <lineage>
        <taxon>Bacteria</taxon>
        <taxon>Pseudomonadati</taxon>
        <taxon>Bacteroidota</taxon>
        <taxon>Flavobacteriia</taxon>
        <taxon>Flavobacteriales</taxon>
        <taxon>Flavobacteriaceae</taxon>
        <taxon>Flavobacterium</taxon>
    </lineage>
</organism>
<keyword evidence="1" id="KW-0472">Membrane</keyword>
<sequence>MKWTNNIKNKSLASIILLSLCLLVLLNNYLERVHATNVKDAISTLYEDRLIAEEYILKMTSTIYQVREVLASDSNSNSKSNAIKTLNDNFNATYSAYSKTKLTPKEKTTAVELLNYINKFESTFSTNNYSPSLYTNKALTTLSKLSKIQLEESKLIMKNVESQYATIKASSQYAFAIIILILIVLQIIVFSAESIIPVIKTKDPSLN</sequence>
<dbReference type="RefSeq" id="WP_035127356.1">
    <property type="nucleotide sequence ID" value="NZ_JRHH01000004.1"/>
</dbReference>
<keyword evidence="1" id="KW-0812">Transmembrane</keyword>